<organism evidence="1 2">
    <name type="scientific">Caenorhabditis remanei</name>
    <name type="common">Caenorhabditis vulgaris</name>
    <dbReference type="NCBI Taxonomy" id="31234"/>
    <lineage>
        <taxon>Eukaryota</taxon>
        <taxon>Metazoa</taxon>
        <taxon>Ecdysozoa</taxon>
        <taxon>Nematoda</taxon>
        <taxon>Chromadorea</taxon>
        <taxon>Rhabditida</taxon>
        <taxon>Rhabditina</taxon>
        <taxon>Rhabditomorpha</taxon>
        <taxon>Rhabditoidea</taxon>
        <taxon>Rhabditidae</taxon>
        <taxon>Peloderinae</taxon>
        <taxon>Caenorhabditis</taxon>
    </lineage>
</organism>
<reference evidence="1 2" key="1">
    <citation type="submission" date="2019-12" db="EMBL/GenBank/DDBJ databases">
        <title>Chromosome-level assembly of the Caenorhabditis remanei genome.</title>
        <authorList>
            <person name="Teterina A.A."/>
            <person name="Willis J.H."/>
            <person name="Phillips P.C."/>
        </authorList>
    </citation>
    <scope>NUCLEOTIDE SEQUENCE [LARGE SCALE GENOMIC DNA]</scope>
    <source>
        <strain evidence="1 2">PX506</strain>
        <tissue evidence="1">Whole organism</tissue>
    </source>
</reference>
<gene>
    <name evidence="1" type="ORF">GCK72_007583</name>
</gene>
<dbReference type="GeneID" id="78774458"/>
<evidence type="ECO:0000313" key="1">
    <source>
        <dbReference type="EMBL" id="KAF1767624.1"/>
    </source>
</evidence>
<dbReference type="RefSeq" id="XP_053590506.1">
    <property type="nucleotide sequence ID" value="XM_053726312.1"/>
</dbReference>
<dbReference type="AlphaFoldDB" id="A0A6A5HLY4"/>
<evidence type="ECO:0000313" key="2">
    <source>
        <dbReference type="Proteomes" id="UP000483820"/>
    </source>
</evidence>
<accession>A0A6A5HLY4</accession>
<protein>
    <submittedName>
        <fullName evidence="1">Uncharacterized protein</fullName>
    </submittedName>
</protein>
<dbReference type="Proteomes" id="UP000483820">
    <property type="component" value="Chromosome II"/>
</dbReference>
<sequence>MSQEHFLEFISNGNSNSHVGLLELLNPLQTHIGCAKRMGPAESYMLCVLGDEGQFKMWNLKKNSVKPGSSCKKGYKNESGLCTMPIPTTRIPPKKAPQTTDAAQSFLSGIIQLFITFIVFFL</sequence>
<dbReference type="CTD" id="78774458"/>
<dbReference type="KEGG" id="crq:GCK72_007583"/>
<name>A0A6A5HLY4_CAERE</name>
<proteinExistence type="predicted"/>
<dbReference type="EMBL" id="WUAV01000002">
    <property type="protein sequence ID" value="KAF1767624.1"/>
    <property type="molecule type" value="Genomic_DNA"/>
</dbReference>
<comment type="caution">
    <text evidence="1">The sequence shown here is derived from an EMBL/GenBank/DDBJ whole genome shotgun (WGS) entry which is preliminary data.</text>
</comment>